<dbReference type="PANTHER" id="PTHR46268">
    <property type="entry name" value="STRESS RESPONSE PROTEIN NHAX"/>
    <property type="match status" value="1"/>
</dbReference>
<sequence length="299" mass="31537">MSGTVVVGVDGSPESQAAAEWAAREAELLGSRLELFSVWQPVPLAYAPYLGAESSPHDPAQLPGEMAEGVRLRHPGLSVSAHQVSGRPSEVLASLADDAELLVLGSRGLSGFRGFLVGSVGQAVVARVRRPVVLVRAGEQAADEHEQDPSGIPSAATRYRPVVLGLDSDNPDAAVLEFAFGTAARRDTALCVLHGWPLPPYVAYGLAEDPELNARLADDDEATLSRVLDPWRRKFPTTEVHAESRPGAPAELLIDASKDAALMVVGRRHRGSPVGPHIGPVTHAVLHHAAAPVAVVPHM</sequence>
<reference evidence="3 4" key="1">
    <citation type="submission" date="2015-12" db="EMBL/GenBank/DDBJ databases">
        <title>Draft genome sequence of Streptomyces silvensis ATCC 53525, a producer of novel hormone antagonists.</title>
        <authorList>
            <person name="Johnston C.W."/>
            <person name="Li Y."/>
            <person name="Magarvey N.A."/>
        </authorList>
    </citation>
    <scope>NUCLEOTIDE SEQUENCE [LARGE SCALE GENOMIC DNA]</scope>
    <source>
        <strain evidence="3 4">ATCC 53525</strain>
    </source>
</reference>
<organism evidence="3 4">
    <name type="scientific">Streptomyces silvensis</name>
    <dbReference type="NCBI Taxonomy" id="1765722"/>
    <lineage>
        <taxon>Bacteria</taxon>
        <taxon>Bacillati</taxon>
        <taxon>Actinomycetota</taxon>
        <taxon>Actinomycetes</taxon>
        <taxon>Kitasatosporales</taxon>
        <taxon>Streptomycetaceae</taxon>
        <taxon>Streptomyces</taxon>
    </lineage>
</organism>
<evidence type="ECO:0000313" key="3">
    <source>
        <dbReference type="EMBL" id="KUF12902.1"/>
    </source>
</evidence>
<keyword evidence="4" id="KW-1185">Reference proteome</keyword>
<feature type="domain" description="UspA" evidence="2">
    <location>
        <begin position="1"/>
        <end position="136"/>
    </location>
</feature>
<dbReference type="AlphaFoldDB" id="A0A0W7WQT5"/>
<dbReference type="InterPro" id="IPR006015">
    <property type="entry name" value="Universal_stress_UspA"/>
</dbReference>
<dbReference type="Pfam" id="PF00582">
    <property type="entry name" value="Usp"/>
    <property type="match status" value="2"/>
</dbReference>
<dbReference type="EMBL" id="LOCL01000085">
    <property type="protein sequence ID" value="KUF12902.1"/>
    <property type="molecule type" value="Genomic_DNA"/>
</dbReference>
<comment type="similarity">
    <text evidence="1">Belongs to the universal stress protein A family.</text>
</comment>
<dbReference type="SUPFAM" id="SSF52402">
    <property type="entry name" value="Adenine nucleotide alpha hydrolases-like"/>
    <property type="match status" value="2"/>
</dbReference>
<evidence type="ECO:0000259" key="2">
    <source>
        <dbReference type="Pfam" id="PF00582"/>
    </source>
</evidence>
<accession>A0A0W7WQT5</accession>
<dbReference type="Proteomes" id="UP000054804">
    <property type="component" value="Unassembled WGS sequence"/>
</dbReference>
<comment type="caution">
    <text evidence="3">The sequence shown here is derived from an EMBL/GenBank/DDBJ whole genome shotgun (WGS) entry which is preliminary data.</text>
</comment>
<dbReference type="PRINTS" id="PR01438">
    <property type="entry name" value="UNVRSLSTRESS"/>
</dbReference>
<dbReference type="InterPro" id="IPR014729">
    <property type="entry name" value="Rossmann-like_a/b/a_fold"/>
</dbReference>
<dbReference type="Gene3D" id="3.40.50.620">
    <property type="entry name" value="HUPs"/>
    <property type="match status" value="2"/>
</dbReference>
<dbReference type="InterPro" id="IPR006016">
    <property type="entry name" value="UspA"/>
</dbReference>
<name>A0A0W7WQT5_9ACTN</name>
<dbReference type="RefSeq" id="WP_058852880.1">
    <property type="nucleotide sequence ID" value="NZ_LOCL01000085.1"/>
</dbReference>
<dbReference type="PANTHER" id="PTHR46268:SF6">
    <property type="entry name" value="UNIVERSAL STRESS PROTEIN UP12"/>
    <property type="match status" value="1"/>
</dbReference>
<evidence type="ECO:0000256" key="1">
    <source>
        <dbReference type="ARBA" id="ARBA00008791"/>
    </source>
</evidence>
<evidence type="ECO:0000313" key="4">
    <source>
        <dbReference type="Proteomes" id="UP000054804"/>
    </source>
</evidence>
<feature type="domain" description="UspA" evidence="2">
    <location>
        <begin position="159"/>
        <end position="297"/>
    </location>
</feature>
<dbReference type="OrthoDB" id="4867015at2"/>
<gene>
    <name evidence="3" type="ORF">AT728_40085</name>
</gene>
<protein>
    <submittedName>
        <fullName evidence="3">Stress-inducible protein</fullName>
    </submittedName>
</protein>
<proteinExistence type="inferred from homology"/>
<dbReference type="STRING" id="1765722.AT728_40085"/>